<dbReference type="Gramene" id="rna-AYBTSS11_LOCUS6901">
    <property type="protein sequence ID" value="CAJ1935431.1"/>
    <property type="gene ID" value="gene-AYBTSS11_LOCUS6901"/>
</dbReference>
<evidence type="ECO:0000256" key="4">
    <source>
        <dbReference type="SAM" id="Coils"/>
    </source>
</evidence>
<dbReference type="SUPFAM" id="SSF46689">
    <property type="entry name" value="Homeodomain-like"/>
    <property type="match status" value="1"/>
</dbReference>
<feature type="coiled-coil region" evidence="4">
    <location>
        <begin position="67"/>
        <end position="99"/>
    </location>
</feature>
<organism evidence="6 7">
    <name type="scientific">Sphenostylis stenocarpa</name>
    <dbReference type="NCBI Taxonomy" id="92480"/>
    <lineage>
        <taxon>Eukaryota</taxon>
        <taxon>Viridiplantae</taxon>
        <taxon>Streptophyta</taxon>
        <taxon>Embryophyta</taxon>
        <taxon>Tracheophyta</taxon>
        <taxon>Spermatophyta</taxon>
        <taxon>Magnoliopsida</taxon>
        <taxon>eudicotyledons</taxon>
        <taxon>Gunneridae</taxon>
        <taxon>Pentapetalae</taxon>
        <taxon>rosids</taxon>
        <taxon>fabids</taxon>
        <taxon>Fabales</taxon>
        <taxon>Fabaceae</taxon>
        <taxon>Papilionoideae</taxon>
        <taxon>50 kb inversion clade</taxon>
        <taxon>NPAAA clade</taxon>
        <taxon>indigoferoid/millettioid clade</taxon>
        <taxon>Phaseoleae</taxon>
        <taxon>Sphenostylis</taxon>
    </lineage>
</organism>
<reference evidence="6" key="1">
    <citation type="submission" date="2023-10" db="EMBL/GenBank/DDBJ databases">
        <authorList>
            <person name="Domelevo Entfellner J.-B."/>
        </authorList>
    </citation>
    <scope>NUCLEOTIDE SEQUENCE</scope>
</reference>
<keyword evidence="4" id="KW-0175">Coiled coil</keyword>
<dbReference type="InterPro" id="IPR001356">
    <property type="entry name" value="HD"/>
</dbReference>
<evidence type="ECO:0000256" key="2">
    <source>
        <dbReference type="PROSITE-ProRule" id="PRU00108"/>
    </source>
</evidence>
<keyword evidence="2 3" id="KW-0371">Homeobox</keyword>
<dbReference type="Pfam" id="PF00046">
    <property type="entry name" value="Homeodomain"/>
    <property type="match status" value="1"/>
</dbReference>
<dbReference type="Gene3D" id="1.10.10.60">
    <property type="entry name" value="Homeodomain-like"/>
    <property type="match status" value="1"/>
</dbReference>
<evidence type="ECO:0000259" key="5">
    <source>
        <dbReference type="PROSITE" id="PS50071"/>
    </source>
</evidence>
<protein>
    <recommendedName>
        <fullName evidence="5">Homeobox domain-containing protein</fullName>
    </recommendedName>
</protein>
<feature type="DNA-binding region" description="Homeobox" evidence="2">
    <location>
        <begin position="36"/>
        <end position="74"/>
    </location>
</feature>
<dbReference type="InterPro" id="IPR009057">
    <property type="entry name" value="Homeodomain-like_sf"/>
</dbReference>
<dbReference type="SMART" id="SM00389">
    <property type="entry name" value="HOX"/>
    <property type="match status" value="1"/>
</dbReference>
<dbReference type="EMBL" id="OY731400">
    <property type="protein sequence ID" value="CAJ1935431.1"/>
    <property type="molecule type" value="Genomic_DNA"/>
</dbReference>
<evidence type="ECO:0000313" key="6">
    <source>
        <dbReference type="EMBL" id="CAJ1935431.1"/>
    </source>
</evidence>
<dbReference type="PROSITE" id="PS50071">
    <property type="entry name" value="HOMEOBOX_2"/>
    <property type="match status" value="1"/>
</dbReference>
<sequence length="141" mass="16162">MEAATERKMRVRAARLNGSGAGSNDGKGVKLRIFKECSHPDETRRRQIGEELGLDAKQVKFWFQNKKTQLRTKSERLDINALRLENERIQSENRIMSETLKTVACAPCGGRAMGPEERELYLQILKVENILLIKEVSEQYI</sequence>
<keyword evidence="2 3" id="KW-0539">Nucleus</keyword>
<evidence type="ECO:0000313" key="7">
    <source>
        <dbReference type="Proteomes" id="UP001189624"/>
    </source>
</evidence>
<evidence type="ECO:0000256" key="3">
    <source>
        <dbReference type="RuleBase" id="RU000682"/>
    </source>
</evidence>
<evidence type="ECO:0000256" key="1">
    <source>
        <dbReference type="ARBA" id="ARBA00004123"/>
    </source>
</evidence>
<dbReference type="CDD" id="cd00086">
    <property type="entry name" value="homeodomain"/>
    <property type="match status" value="1"/>
</dbReference>
<comment type="subcellular location">
    <subcellularLocation>
        <location evidence="1 2 3">Nucleus</location>
    </subcellularLocation>
</comment>
<gene>
    <name evidence="6" type="ORF">AYBTSS11_LOCUS6901</name>
</gene>
<dbReference type="PANTHER" id="PTHR45654">
    <property type="entry name" value="HOMEOBOX-LEUCINE ZIPPER PROTEIN MERISTEM L1"/>
    <property type="match status" value="1"/>
</dbReference>
<feature type="domain" description="Homeobox" evidence="5">
    <location>
        <begin position="34"/>
        <end position="73"/>
    </location>
</feature>
<dbReference type="GO" id="GO:0003677">
    <property type="term" value="F:DNA binding"/>
    <property type="evidence" value="ECO:0007669"/>
    <property type="project" value="UniProtKB-UniRule"/>
</dbReference>
<dbReference type="InterPro" id="IPR042160">
    <property type="entry name" value="HD-Zip_IV"/>
</dbReference>
<dbReference type="PANTHER" id="PTHR45654:SF9">
    <property type="entry name" value="HOMEOBOX-LEUCINE ZIPPER PROTEIN HDG10-RELATED"/>
    <property type="match status" value="1"/>
</dbReference>
<name>A0AA86RYT5_9FABA</name>
<dbReference type="Proteomes" id="UP001189624">
    <property type="component" value="Chromosome 3"/>
</dbReference>
<accession>A0AA86RYT5</accession>
<dbReference type="GO" id="GO:0005634">
    <property type="term" value="C:nucleus"/>
    <property type="evidence" value="ECO:0007669"/>
    <property type="project" value="UniProtKB-SubCell"/>
</dbReference>
<keyword evidence="7" id="KW-1185">Reference proteome</keyword>
<proteinExistence type="predicted"/>
<keyword evidence="2 3" id="KW-0238">DNA-binding</keyword>
<dbReference type="AlphaFoldDB" id="A0AA86RYT5"/>